<accession>A0A0C9WBC6</accession>
<reference evidence="2 3" key="1">
    <citation type="submission" date="2014-04" db="EMBL/GenBank/DDBJ databases">
        <title>Evolutionary Origins and Diversification of the Mycorrhizal Mutualists.</title>
        <authorList>
            <consortium name="DOE Joint Genome Institute"/>
            <consortium name="Mycorrhizal Genomics Consortium"/>
            <person name="Kohler A."/>
            <person name="Kuo A."/>
            <person name="Nagy L.G."/>
            <person name="Floudas D."/>
            <person name="Copeland A."/>
            <person name="Barry K.W."/>
            <person name="Cichocki N."/>
            <person name="Veneault-Fourrey C."/>
            <person name="LaButti K."/>
            <person name="Lindquist E.A."/>
            <person name="Lipzen A."/>
            <person name="Lundell T."/>
            <person name="Morin E."/>
            <person name="Murat C."/>
            <person name="Riley R."/>
            <person name="Ohm R."/>
            <person name="Sun H."/>
            <person name="Tunlid A."/>
            <person name="Henrissat B."/>
            <person name="Grigoriev I.V."/>
            <person name="Hibbett D.S."/>
            <person name="Martin F."/>
        </authorList>
    </citation>
    <scope>NUCLEOTIDE SEQUENCE [LARGE SCALE GENOMIC DNA]</scope>
    <source>
        <strain evidence="2 3">MD-312</strain>
    </source>
</reference>
<proteinExistence type="predicted"/>
<feature type="region of interest" description="Disordered" evidence="1">
    <location>
        <begin position="157"/>
        <end position="248"/>
    </location>
</feature>
<evidence type="ECO:0000256" key="1">
    <source>
        <dbReference type="SAM" id="MobiDB-lite"/>
    </source>
</evidence>
<evidence type="ECO:0000313" key="2">
    <source>
        <dbReference type="EMBL" id="KIJ60682.1"/>
    </source>
</evidence>
<keyword evidence="3" id="KW-1185">Reference proteome</keyword>
<sequence length="420" mass="45071">MSGTTKFTAEVTQAGVLSHWAQIKAALAAPILPDDQLEYNKYLKRESRKAFQIAQNDLPTNVDIGDTKTQWWRIYHKCAADAADAAKSTTSESIGNLLFQPPCTHCKKSPATCIVVYQGTRIAGCERCPKDDCSALKEFPSIVTEDGTVHRKAMSWKQHAVQPKLKLKARGKIQPKTPEFVPSSADDSDNADKTDLPSTSGTSKQTAPQSMKGKGCAKDTHGDVHATEIGHGHSVYDPKPPHGKVGALKVNPRQPGEENVTLAIVPPLELPVGAPHAVLTPPPATISTDDAANKLSPLMAHITVLQSQTLQQTLGELSAKIQTGATVHCETTQKEEEHDTSAAECQALLQELEERLPQVLGNGLRLTGEMAGHVAVVGSNFGRLADITQWLAVEEWGDIGSFIGGGTSNLYCLIVLDESA</sequence>
<evidence type="ECO:0000313" key="3">
    <source>
        <dbReference type="Proteomes" id="UP000053820"/>
    </source>
</evidence>
<feature type="compositionally biased region" description="Basic and acidic residues" evidence="1">
    <location>
        <begin position="216"/>
        <end position="240"/>
    </location>
</feature>
<dbReference type="HOGENOM" id="CLU_054075_0_0_1"/>
<dbReference type="Proteomes" id="UP000053820">
    <property type="component" value="Unassembled WGS sequence"/>
</dbReference>
<organism evidence="2 3">
    <name type="scientific">Hydnomerulius pinastri MD-312</name>
    <dbReference type="NCBI Taxonomy" id="994086"/>
    <lineage>
        <taxon>Eukaryota</taxon>
        <taxon>Fungi</taxon>
        <taxon>Dikarya</taxon>
        <taxon>Basidiomycota</taxon>
        <taxon>Agaricomycotina</taxon>
        <taxon>Agaricomycetes</taxon>
        <taxon>Agaricomycetidae</taxon>
        <taxon>Boletales</taxon>
        <taxon>Boletales incertae sedis</taxon>
        <taxon>Leucogyrophana</taxon>
    </lineage>
</organism>
<name>A0A0C9WBC6_9AGAM</name>
<dbReference type="EMBL" id="KN839870">
    <property type="protein sequence ID" value="KIJ60682.1"/>
    <property type="molecule type" value="Genomic_DNA"/>
</dbReference>
<feature type="compositionally biased region" description="Polar residues" evidence="1">
    <location>
        <begin position="196"/>
        <end position="209"/>
    </location>
</feature>
<gene>
    <name evidence="2" type="ORF">HYDPIDRAFT_32103</name>
</gene>
<dbReference type="AlphaFoldDB" id="A0A0C9WBC6"/>
<protein>
    <submittedName>
        <fullName evidence="2">Uncharacterized protein</fullName>
    </submittedName>
</protein>